<feature type="non-terminal residue" evidence="1">
    <location>
        <position position="1"/>
    </location>
</feature>
<reference evidence="1 2" key="1">
    <citation type="journal article" date="2021" name="Nat. Plants">
        <title>The Taxus genome provides insights into paclitaxel biosynthesis.</title>
        <authorList>
            <person name="Xiong X."/>
            <person name="Gou J."/>
            <person name="Liao Q."/>
            <person name="Li Y."/>
            <person name="Zhou Q."/>
            <person name="Bi G."/>
            <person name="Li C."/>
            <person name="Du R."/>
            <person name="Wang X."/>
            <person name="Sun T."/>
            <person name="Guo L."/>
            <person name="Liang H."/>
            <person name="Lu P."/>
            <person name="Wu Y."/>
            <person name="Zhang Z."/>
            <person name="Ro D.K."/>
            <person name="Shang Y."/>
            <person name="Huang S."/>
            <person name="Yan J."/>
        </authorList>
    </citation>
    <scope>NUCLEOTIDE SEQUENCE [LARGE SCALE GENOMIC DNA]</scope>
    <source>
        <strain evidence="1">Ta-2019</strain>
    </source>
</reference>
<evidence type="ECO:0000313" key="1">
    <source>
        <dbReference type="EMBL" id="KAH9321241.1"/>
    </source>
</evidence>
<keyword evidence="2" id="KW-1185">Reference proteome</keyword>
<sequence length="53" mass="5868">MSFEEVVESYSKALSEMLVSYDFMAGRLRLNEEEDRVEIDCNGAGALFAVASS</sequence>
<feature type="non-terminal residue" evidence="1">
    <location>
        <position position="53"/>
    </location>
</feature>
<dbReference type="Gene3D" id="3.30.559.10">
    <property type="entry name" value="Chloramphenicol acetyltransferase-like domain"/>
    <property type="match status" value="1"/>
</dbReference>
<evidence type="ECO:0000313" key="2">
    <source>
        <dbReference type="Proteomes" id="UP000824469"/>
    </source>
</evidence>
<dbReference type="AlphaFoldDB" id="A0AA38GDK7"/>
<dbReference type="EMBL" id="JAHRHJ020000003">
    <property type="protein sequence ID" value="KAH9321241.1"/>
    <property type="molecule type" value="Genomic_DNA"/>
</dbReference>
<dbReference type="Pfam" id="PF02458">
    <property type="entry name" value="Transferase"/>
    <property type="match status" value="1"/>
</dbReference>
<comment type="caution">
    <text evidence="1">The sequence shown here is derived from an EMBL/GenBank/DDBJ whole genome shotgun (WGS) entry which is preliminary data.</text>
</comment>
<organism evidence="1 2">
    <name type="scientific">Taxus chinensis</name>
    <name type="common">Chinese yew</name>
    <name type="synonym">Taxus wallichiana var. chinensis</name>
    <dbReference type="NCBI Taxonomy" id="29808"/>
    <lineage>
        <taxon>Eukaryota</taxon>
        <taxon>Viridiplantae</taxon>
        <taxon>Streptophyta</taxon>
        <taxon>Embryophyta</taxon>
        <taxon>Tracheophyta</taxon>
        <taxon>Spermatophyta</taxon>
        <taxon>Pinopsida</taxon>
        <taxon>Pinidae</taxon>
        <taxon>Conifers II</taxon>
        <taxon>Cupressales</taxon>
        <taxon>Taxaceae</taxon>
        <taxon>Taxus</taxon>
    </lineage>
</organism>
<gene>
    <name evidence="1" type="ORF">KI387_015880</name>
</gene>
<proteinExistence type="predicted"/>
<accession>A0AA38GDK7</accession>
<dbReference type="Proteomes" id="UP000824469">
    <property type="component" value="Unassembled WGS sequence"/>
</dbReference>
<name>A0AA38GDK7_TAXCH</name>
<dbReference type="InterPro" id="IPR023213">
    <property type="entry name" value="CAT-like_dom_sf"/>
</dbReference>
<protein>
    <submittedName>
        <fullName evidence="1">Uncharacterized protein</fullName>
    </submittedName>
</protein>